<accession>A0A3P5ZG39</accession>
<organism evidence="2">
    <name type="scientific">Brassica campestris</name>
    <name type="common">Field mustard</name>
    <dbReference type="NCBI Taxonomy" id="3711"/>
    <lineage>
        <taxon>Eukaryota</taxon>
        <taxon>Viridiplantae</taxon>
        <taxon>Streptophyta</taxon>
        <taxon>Embryophyta</taxon>
        <taxon>Tracheophyta</taxon>
        <taxon>Spermatophyta</taxon>
        <taxon>Magnoliopsida</taxon>
        <taxon>eudicotyledons</taxon>
        <taxon>Gunneridae</taxon>
        <taxon>Pentapetalae</taxon>
        <taxon>rosids</taxon>
        <taxon>malvids</taxon>
        <taxon>Brassicales</taxon>
        <taxon>Brassicaceae</taxon>
        <taxon>Brassiceae</taxon>
        <taxon>Brassica</taxon>
    </lineage>
</organism>
<dbReference type="Proteomes" id="UP000694005">
    <property type="component" value="Chromosome A05"/>
</dbReference>
<sequence>MASGTLAEPVPVVETNQIDQDGLRRRRRRANLQRLERPITLRR</sequence>
<evidence type="ECO:0000313" key="2">
    <source>
        <dbReference type="EMBL" id="VDC71188.1"/>
    </source>
</evidence>
<reference evidence="2" key="1">
    <citation type="submission" date="2018-11" db="EMBL/GenBank/DDBJ databases">
        <authorList>
            <consortium name="Genoscope - CEA"/>
            <person name="William W."/>
        </authorList>
    </citation>
    <scope>NUCLEOTIDE SEQUENCE</scope>
</reference>
<dbReference type="EMBL" id="LS974621">
    <property type="protein sequence ID" value="CAG7875588.1"/>
    <property type="molecule type" value="Genomic_DNA"/>
</dbReference>
<dbReference type="AlphaFoldDB" id="A0A3P5ZG39"/>
<proteinExistence type="predicted"/>
<gene>
    <name evidence="2" type="ORF">BRAA05T20902Z</name>
    <name evidence="1" type="ORF">BRAPAZ1V2_A05P21090.2</name>
</gene>
<protein>
    <submittedName>
        <fullName evidence="1">Uncharacterized protein</fullName>
    </submittedName>
</protein>
<name>A0A3P5ZG39_BRACM</name>
<dbReference type="Gramene" id="A05p21090.2_BraZ1">
    <property type="protein sequence ID" value="A05p21090.2_BraZ1.CDS.1"/>
    <property type="gene ID" value="A05g21090.2_BraZ1"/>
</dbReference>
<dbReference type="EMBL" id="LR031570">
    <property type="protein sequence ID" value="VDC71188.1"/>
    <property type="molecule type" value="Genomic_DNA"/>
</dbReference>
<evidence type="ECO:0000313" key="1">
    <source>
        <dbReference type="EMBL" id="CAG7875588.1"/>
    </source>
</evidence>